<protein>
    <recommendedName>
        <fullName evidence="3">HTH luxR-type domain-containing protein</fullName>
    </recommendedName>
</protein>
<dbReference type="SUPFAM" id="SSF46894">
    <property type="entry name" value="C-terminal effector domain of the bipartite response regulators"/>
    <property type="match status" value="1"/>
</dbReference>
<name>A0ABY1LBI8_9FLAO</name>
<accession>A0ABY1LBI8</accession>
<dbReference type="InterPro" id="IPR036388">
    <property type="entry name" value="WH-like_DNA-bd_sf"/>
</dbReference>
<reference evidence="1 2" key="1">
    <citation type="submission" date="2017-02" db="EMBL/GenBank/DDBJ databases">
        <authorList>
            <person name="Varghese N."/>
            <person name="Submissions S."/>
        </authorList>
    </citation>
    <scope>NUCLEOTIDE SEQUENCE [LARGE SCALE GENOMIC DNA]</scope>
    <source>
        <strain evidence="1 2">DSM 16775</strain>
    </source>
</reference>
<dbReference type="Gene3D" id="1.10.10.10">
    <property type="entry name" value="Winged helix-like DNA-binding domain superfamily/Winged helix DNA-binding domain"/>
    <property type="match status" value="1"/>
</dbReference>
<dbReference type="RefSeq" id="WP_079466111.1">
    <property type="nucleotide sequence ID" value="NZ_CP033935.1"/>
</dbReference>
<evidence type="ECO:0000313" key="2">
    <source>
        <dbReference type="Proteomes" id="UP000190669"/>
    </source>
</evidence>
<gene>
    <name evidence="1" type="ORF">SAMN05421800_11581</name>
</gene>
<evidence type="ECO:0008006" key="3">
    <source>
        <dbReference type="Google" id="ProtNLM"/>
    </source>
</evidence>
<comment type="caution">
    <text evidence="1">The sequence shown here is derived from an EMBL/GenBank/DDBJ whole genome shotgun (WGS) entry which is preliminary data.</text>
</comment>
<organism evidence="1 2">
    <name type="scientific">Chryseobacterium balustinum</name>
    <dbReference type="NCBI Taxonomy" id="246"/>
    <lineage>
        <taxon>Bacteria</taxon>
        <taxon>Pseudomonadati</taxon>
        <taxon>Bacteroidota</taxon>
        <taxon>Flavobacteriia</taxon>
        <taxon>Flavobacteriales</taxon>
        <taxon>Weeksellaceae</taxon>
        <taxon>Chryseobacterium group</taxon>
        <taxon>Chryseobacterium</taxon>
    </lineage>
</organism>
<evidence type="ECO:0000313" key="1">
    <source>
        <dbReference type="EMBL" id="SKB94276.1"/>
    </source>
</evidence>
<proteinExistence type="predicted"/>
<dbReference type="Proteomes" id="UP000190669">
    <property type="component" value="Unassembled WGS sequence"/>
</dbReference>
<dbReference type="EMBL" id="FUZE01000015">
    <property type="protein sequence ID" value="SKB94276.1"/>
    <property type="molecule type" value="Genomic_DNA"/>
</dbReference>
<keyword evidence="2" id="KW-1185">Reference proteome</keyword>
<dbReference type="InterPro" id="IPR016032">
    <property type="entry name" value="Sig_transdc_resp-reg_C-effctor"/>
</dbReference>
<sequence length="67" mass="7661">MENRDLEILKCLDKGLQINEIALYLQKEKAINVSISTIEKRLTAIRKQYGAKTQFQLGAILKSKKVI</sequence>